<dbReference type="Gene3D" id="1.20.120.1240">
    <property type="entry name" value="Dynamin, middle domain"/>
    <property type="match status" value="1"/>
</dbReference>
<dbReference type="PANTHER" id="PTHR11566">
    <property type="entry name" value="DYNAMIN"/>
    <property type="match status" value="1"/>
</dbReference>
<feature type="region of interest" description="Disordered" evidence="4">
    <location>
        <begin position="575"/>
        <end position="597"/>
    </location>
</feature>
<evidence type="ECO:0000259" key="5">
    <source>
        <dbReference type="PROSITE" id="PS51388"/>
    </source>
</evidence>
<dbReference type="GO" id="GO:0005525">
    <property type="term" value="F:GTP binding"/>
    <property type="evidence" value="ECO:0007669"/>
    <property type="project" value="UniProtKB-KW"/>
</dbReference>
<evidence type="ECO:0000313" key="8">
    <source>
        <dbReference type="Proteomes" id="UP000241890"/>
    </source>
</evidence>
<dbReference type="InterPro" id="IPR045063">
    <property type="entry name" value="Dynamin_N"/>
</dbReference>
<dbReference type="InterPro" id="IPR020850">
    <property type="entry name" value="GED_dom"/>
</dbReference>
<keyword evidence="2 3" id="KW-0342">GTP-binding</keyword>
<dbReference type="FunFam" id="3.40.50.300:FF:001027">
    <property type="entry name" value="dynamin-related protein 3A"/>
    <property type="match status" value="1"/>
</dbReference>
<feature type="domain" description="GED" evidence="5">
    <location>
        <begin position="661"/>
        <end position="752"/>
    </location>
</feature>
<dbReference type="CDD" id="cd08771">
    <property type="entry name" value="DLP_1"/>
    <property type="match status" value="1"/>
</dbReference>
<evidence type="ECO:0000256" key="4">
    <source>
        <dbReference type="SAM" id="MobiDB-lite"/>
    </source>
</evidence>
<evidence type="ECO:0000256" key="1">
    <source>
        <dbReference type="ARBA" id="ARBA00022741"/>
    </source>
</evidence>
<dbReference type="Pfam" id="PF01031">
    <property type="entry name" value="Dynamin_M"/>
    <property type="match status" value="1"/>
</dbReference>
<evidence type="ECO:0000256" key="2">
    <source>
        <dbReference type="ARBA" id="ARBA00023134"/>
    </source>
</evidence>
<organism evidence="7 8">
    <name type="scientific">Hondaea fermentalgiana</name>
    <dbReference type="NCBI Taxonomy" id="2315210"/>
    <lineage>
        <taxon>Eukaryota</taxon>
        <taxon>Sar</taxon>
        <taxon>Stramenopiles</taxon>
        <taxon>Bigyra</taxon>
        <taxon>Labyrinthulomycetes</taxon>
        <taxon>Thraustochytrida</taxon>
        <taxon>Thraustochytriidae</taxon>
        <taxon>Hondaea</taxon>
    </lineage>
</organism>
<dbReference type="Proteomes" id="UP000241890">
    <property type="component" value="Unassembled WGS sequence"/>
</dbReference>
<evidence type="ECO:0000259" key="6">
    <source>
        <dbReference type="PROSITE" id="PS51718"/>
    </source>
</evidence>
<dbReference type="InterPro" id="IPR030381">
    <property type="entry name" value="G_DYNAMIN_dom"/>
</dbReference>
<proteinExistence type="inferred from homology"/>
<name>A0A2R5G0T2_9STRA</name>
<dbReference type="SUPFAM" id="SSF52540">
    <property type="entry name" value="P-loop containing nucleoside triphosphate hydrolases"/>
    <property type="match status" value="1"/>
</dbReference>
<dbReference type="GO" id="GO:0005874">
    <property type="term" value="C:microtubule"/>
    <property type="evidence" value="ECO:0007669"/>
    <property type="project" value="TreeGrafter"/>
</dbReference>
<evidence type="ECO:0000256" key="3">
    <source>
        <dbReference type="RuleBase" id="RU003932"/>
    </source>
</evidence>
<sequence>MEGLIPVVNKLQDVFNTIGTRKVALDLPQIVVIGSQSSGKSSVLENIVGRGFLPRGSGICTRRPLVLQLYHSDGKEEYAEFLHVPNKKFTDFDEVRREIETETERETGKNKGVSNKAIRLKVFSPNVLNLTLVDLPGITKVPVGDQPGNIEELIRNMCLEYISNPLSIILAVSPANADLANSDALKMAREVDPMGDRTIGILTKLDLVDEGVDVLDALDGKVIPLKKGYIGIVNRSQAEINANSPLSDLRRKERAFFLNHPSYRSVASKQGTEYLTKSLNGILLAHIREHLPDLKSNVQRQLRDVDKELAALGSEPVDFKDKTSQGQLILGLLSKYSTYFVDSIDGRARGGADPGRAARSEDGLCGGARLARAFKYFSERLLLVSPLQGLSDGDIGTAILNATGPRPSLFVPELSFEILVKRQLTHLREPALSCVTEVFEVLQEVADQACFPGLARFSTLQERVLDVVQGMLGDNLGPTQEMIENLIRIEQAFINTSHPDFSSKLSLIRNMPYTSSEQMLDVLVEPRPSDSASSVASLSSEPMRARHKPRSKTYSLDLDGVPGIDADAATADSAAALAGDEEVVEEENTEENGRKSNFMSFIFNERTNNGTTSSAPGGARGIRQNSLSSSRMVSSFAQKATLLQSEGMAADTTEAEKDAQVRIIKRLIDTYLSISRSTIRDLTPKTVMFFLVNHVKESVHTELIRELYKEELFDDLLREDDQVALTRGNLKETSKLLHRALTILTEVREYKLA</sequence>
<feature type="compositionally biased region" description="Low complexity" evidence="4">
    <location>
        <begin position="529"/>
        <end position="540"/>
    </location>
</feature>
<dbReference type="InterPro" id="IPR019762">
    <property type="entry name" value="Dynamin_GTPase_CS"/>
</dbReference>
<dbReference type="Gene3D" id="3.40.50.300">
    <property type="entry name" value="P-loop containing nucleotide triphosphate hydrolases"/>
    <property type="match status" value="1"/>
</dbReference>
<feature type="compositionally biased region" description="Acidic residues" evidence="4">
    <location>
        <begin position="579"/>
        <end position="590"/>
    </location>
</feature>
<dbReference type="InterPro" id="IPR001401">
    <property type="entry name" value="Dynamin_GTPase"/>
</dbReference>
<dbReference type="InterPro" id="IPR022812">
    <property type="entry name" value="Dynamin"/>
</dbReference>
<dbReference type="SMART" id="SM00302">
    <property type="entry name" value="GED"/>
    <property type="match status" value="1"/>
</dbReference>
<keyword evidence="8" id="KW-1185">Reference proteome</keyword>
<dbReference type="PROSITE" id="PS51718">
    <property type="entry name" value="G_DYNAMIN_2"/>
    <property type="match status" value="1"/>
</dbReference>
<dbReference type="Pfam" id="PF00350">
    <property type="entry name" value="Dynamin_N"/>
    <property type="match status" value="1"/>
</dbReference>
<dbReference type="InterPro" id="IPR000375">
    <property type="entry name" value="Dynamin_stalk"/>
</dbReference>
<dbReference type="GO" id="GO:0016020">
    <property type="term" value="C:membrane"/>
    <property type="evidence" value="ECO:0007669"/>
    <property type="project" value="TreeGrafter"/>
</dbReference>
<dbReference type="Pfam" id="PF02212">
    <property type="entry name" value="GED"/>
    <property type="match status" value="1"/>
</dbReference>
<gene>
    <name evidence="7" type="ORF">FCC1311_008452</name>
</gene>
<dbReference type="PROSITE" id="PS51388">
    <property type="entry name" value="GED"/>
    <property type="match status" value="1"/>
</dbReference>
<dbReference type="PRINTS" id="PR00195">
    <property type="entry name" value="DYNAMIN"/>
</dbReference>
<dbReference type="EMBL" id="BEYU01000007">
    <property type="protein sequence ID" value="GBG24626.1"/>
    <property type="molecule type" value="Genomic_DNA"/>
</dbReference>
<dbReference type="GO" id="GO:0008017">
    <property type="term" value="F:microtubule binding"/>
    <property type="evidence" value="ECO:0007669"/>
    <property type="project" value="TreeGrafter"/>
</dbReference>
<accession>A0A2R5G0T2</accession>
<dbReference type="GO" id="GO:0003924">
    <property type="term" value="F:GTPase activity"/>
    <property type="evidence" value="ECO:0007669"/>
    <property type="project" value="InterPro"/>
</dbReference>
<dbReference type="PANTHER" id="PTHR11566:SF21">
    <property type="entry name" value="DYNAMIN RELATED PROTEIN 1, ISOFORM A"/>
    <property type="match status" value="1"/>
</dbReference>
<dbReference type="InterPro" id="IPR027417">
    <property type="entry name" value="P-loop_NTPase"/>
</dbReference>
<dbReference type="InParanoid" id="A0A2R5G0T2"/>
<evidence type="ECO:0000313" key="7">
    <source>
        <dbReference type="EMBL" id="GBG24626.1"/>
    </source>
</evidence>
<dbReference type="SMART" id="SM00053">
    <property type="entry name" value="DYNc"/>
    <property type="match status" value="1"/>
</dbReference>
<keyword evidence="1 3" id="KW-0547">Nucleotide-binding</keyword>
<dbReference type="OrthoDB" id="5061070at2759"/>
<dbReference type="AlphaFoldDB" id="A0A2R5G0T2"/>
<reference evidence="7 8" key="1">
    <citation type="submission" date="2017-12" db="EMBL/GenBank/DDBJ databases">
        <title>Sequencing, de novo assembly and annotation of complete genome of a new Thraustochytrid species, strain FCC1311.</title>
        <authorList>
            <person name="Sedici K."/>
            <person name="Godart F."/>
            <person name="Aiese Cigliano R."/>
            <person name="Sanseverino W."/>
            <person name="Barakat M."/>
            <person name="Ortet P."/>
            <person name="Marechal E."/>
            <person name="Cagnac O."/>
            <person name="Amato A."/>
        </authorList>
    </citation>
    <scope>NUCLEOTIDE SEQUENCE [LARGE SCALE GENOMIC DNA]</scope>
</reference>
<dbReference type="FunCoup" id="A0A2R5G0T2">
    <property type="interactions" value="407"/>
</dbReference>
<dbReference type="InterPro" id="IPR003130">
    <property type="entry name" value="GED"/>
</dbReference>
<dbReference type="PROSITE" id="PS00410">
    <property type="entry name" value="G_DYNAMIN_1"/>
    <property type="match status" value="1"/>
</dbReference>
<comment type="caution">
    <text evidence="7">The sequence shown here is derived from an EMBL/GenBank/DDBJ whole genome shotgun (WGS) entry which is preliminary data.</text>
</comment>
<protein>
    <submittedName>
        <fullName evidence="7">Dynamin</fullName>
    </submittedName>
</protein>
<comment type="similarity">
    <text evidence="3">Belongs to the TRAFAC class dynamin-like GTPase superfamily. Dynamin/Fzo/YdjA family.</text>
</comment>
<dbReference type="GO" id="GO:0005737">
    <property type="term" value="C:cytoplasm"/>
    <property type="evidence" value="ECO:0007669"/>
    <property type="project" value="TreeGrafter"/>
</dbReference>
<feature type="region of interest" description="Disordered" evidence="4">
    <location>
        <begin position="526"/>
        <end position="558"/>
    </location>
</feature>
<feature type="domain" description="Dynamin-type G" evidence="6">
    <location>
        <begin position="24"/>
        <end position="292"/>
    </location>
</feature>